<gene>
    <name evidence="2" type="ORF">B0T19DRAFT_468887</name>
</gene>
<feature type="chain" id="PRO_5042191254" description="AA1-like domain-containing protein" evidence="1">
    <location>
        <begin position="19"/>
        <end position="194"/>
    </location>
</feature>
<evidence type="ECO:0008006" key="4">
    <source>
        <dbReference type="Google" id="ProtNLM"/>
    </source>
</evidence>
<dbReference type="AlphaFoldDB" id="A0AAE0M3G0"/>
<feature type="signal peptide" evidence="1">
    <location>
        <begin position="1"/>
        <end position="18"/>
    </location>
</feature>
<accession>A0AAE0M3G0</accession>
<protein>
    <recommendedName>
        <fullName evidence="4">AA1-like domain-containing protein</fullName>
    </recommendedName>
</protein>
<reference evidence="2" key="2">
    <citation type="submission" date="2023-06" db="EMBL/GenBank/DDBJ databases">
        <authorList>
            <consortium name="Lawrence Berkeley National Laboratory"/>
            <person name="Haridas S."/>
            <person name="Hensen N."/>
            <person name="Bonometti L."/>
            <person name="Westerberg I."/>
            <person name="Brannstrom I.O."/>
            <person name="Guillou S."/>
            <person name="Cros-Aarteil S."/>
            <person name="Calhoun S."/>
            <person name="Kuo A."/>
            <person name="Mondo S."/>
            <person name="Pangilinan J."/>
            <person name="Riley R."/>
            <person name="Labutti K."/>
            <person name="Andreopoulos B."/>
            <person name="Lipzen A."/>
            <person name="Chen C."/>
            <person name="Yanf M."/>
            <person name="Daum C."/>
            <person name="Ng V."/>
            <person name="Clum A."/>
            <person name="Steindorff A."/>
            <person name="Ohm R."/>
            <person name="Martin F."/>
            <person name="Silar P."/>
            <person name="Natvig D."/>
            <person name="Lalanne C."/>
            <person name="Gautier V."/>
            <person name="Ament-Velasquez S.L."/>
            <person name="Kruys A."/>
            <person name="Hutchinson M.I."/>
            <person name="Powell A.J."/>
            <person name="Barry K."/>
            <person name="Miller A.N."/>
            <person name="Grigoriev I.V."/>
            <person name="Debuchy R."/>
            <person name="Gladieux P."/>
            <person name="Thoren M.H."/>
            <person name="Johannesson H."/>
        </authorList>
    </citation>
    <scope>NUCLEOTIDE SEQUENCE</scope>
    <source>
        <strain evidence="2">SMH4131-1</strain>
    </source>
</reference>
<reference evidence="2" key="1">
    <citation type="journal article" date="2023" name="Mol. Phylogenet. Evol.">
        <title>Genome-scale phylogeny and comparative genomics of the fungal order Sordariales.</title>
        <authorList>
            <person name="Hensen N."/>
            <person name="Bonometti L."/>
            <person name="Westerberg I."/>
            <person name="Brannstrom I.O."/>
            <person name="Guillou S."/>
            <person name="Cros-Aarteil S."/>
            <person name="Calhoun S."/>
            <person name="Haridas S."/>
            <person name="Kuo A."/>
            <person name="Mondo S."/>
            <person name="Pangilinan J."/>
            <person name="Riley R."/>
            <person name="LaButti K."/>
            <person name="Andreopoulos B."/>
            <person name="Lipzen A."/>
            <person name="Chen C."/>
            <person name="Yan M."/>
            <person name="Daum C."/>
            <person name="Ng V."/>
            <person name="Clum A."/>
            <person name="Steindorff A."/>
            <person name="Ohm R.A."/>
            <person name="Martin F."/>
            <person name="Silar P."/>
            <person name="Natvig D.O."/>
            <person name="Lalanne C."/>
            <person name="Gautier V."/>
            <person name="Ament-Velasquez S.L."/>
            <person name="Kruys A."/>
            <person name="Hutchinson M.I."/>
            <person name="Powell A.J."/>
            <person name="Barry K."/>
            <person name="Miller A.N."/>
            <person name="Grigoriev I.V."/>
            <person name="Debuchy R."/>
            <person name="Gladieux P."/>
            <person name="Hiltunen Thoren M."/>
            <person name="Johannesson H."/>
        </authorList>
    </citation>
    <scope>NUCLEOTIDE SEQUENCE</scope>
    <source>
        <strain evidence="2">SMH4131-1</strain>
    </source>
</reference>
<evidence type="ECO:0000313" key="2">
    <source>
        <dbReference type="EMBL" id="KAK3317298.1"/>
    </source>
</evidence>
<dbReference type="EMBL" id="JAUEPO010000007">
    <property type="protein sequence ID" value="KAK3317298.1"/>
    <property type="molecule type" value="Genomic_DNA"/>
</dbReference>
<comment type="caution">
    <text evidence="2">The sequence shown here is derived from an EMBL/GenBank/DDBJ whole genome shotgun (WGS) entry which is preliminary data.</text>
</comment>
<evidence type="ECO:0000256" key="1">
    <source>
        <dbReference type="SAM" id="SignalP"/>
    </source>
</evidence>
<organism evidence="2 3">
    <name type="scientific">Cercophora scortea</name>
    <dbReference type="NCBI Taxonomy" id="314031"/>
    <lineage>
        <taxon>Eukaryota</taxon>
        <taxon>Fungi</taxon>
        <taxon>Dikarya</taxon>
        <taxon>Ascomycota</taxon>
        <taxon>Pezizomycotina</taxon>
        <taxon>Sordariomycetes</taxon>
        <taxon>Sordariomycetidae</taxon>
        <taxon>Sordariales</taxon>
        <taxon>Lasiosphaeriaceae</taxon>
        <taxon>Cercophora</taxon>
    </lineage>
</organism>
<evidence type="ECO:0000313" key="3">
    <source>
        <dbReference type="Proteomes" id="UP001286456"/>
    </source>
</evidence>
<keyword evidence="1" id="KW-0732">Signal</keyword>
<dbReference type="Proteomes" id="UP001286456">
    <property type="component" value="Unassembled WGS sequence"/>
</dbReference>
<proteinExistence type="predicted"/>
<keyword evidence="3" id="KW-1185">Reference proteome</keyword>
<sequence length="194" mass="21539">MIALRLATLLFLLSSAIAASLLNPSPLLPHNYRTRTTLAPRDSDSCYAKSLALTNFTIYAAQVLKGSPFKQENSSISFQLFNTATDTDAQCSAHSAALTPNSNSADPYIWYGCFMESRDPSMAAKFRYDATLNFVTINETWTCLDPQNHTVLFTAYNFDELAINCTDDGNFERQCTQADGNNLYFPVDITAKRV</sequence>
<name>A0AAE0M3G0_9PEZI</name>